<keyword evidence="5 12" id="KW-0812">Transmembrane</keyword>
<evidence type="ECO:0000256" key="7">
    <source>
        <dbReference type="ARBA" id="ARBA00023040"/>
    </source>
</evidence>
<dbReference type="PANTHER" id="PTHR11394">
    <property type="entry name" value="TASTE RECEPTOR TYPE 2"/>
    <property type="match status" value="1"/>
</dbReference>
<keyword evidence="10 12" id="KW-0807">Transducer</keyword>
<keyword evidence="15" id="KW-1185">Reference proteome</keyword>
<reference evidence="14" key="1">
    <citation type="journal article" date="2023" name="Science">
        <title>Genome structures resolve the early diversification of teleost fishes.</title>
        <authorList>
            <person name="Parey E."/>
            <person name="Louis A."/>
            <person name="Montfort J."/>
            <person name="Bouchez O."/>
            <person name="Roques C."/>
            <person name="Iampietro C."/>
            <person name="Lluch J."/>
            <person name="Castinel A."/>
            <person name="Donnadieu C."/>
            <person name="Desvignes T."/>
            <person name="Floi Bucao C."/>
            <person name="Jouanno E."/>
            <person name="Wen M."/>
            <person name="Mejri S."/>
            <person name="Dirks R."/>
            <person name="Jansen H."/>
            <person name="Henkel C."/>
            <person name="Chen W.J."/>
            <person name="Zahm M."/>
            <person name="Cabau C."/>
            <person name="Klopp C."/>
            <person name="Thompson A.W."/>
            <person name="Robinson-Rechavi M."/>
            <person name="Braasch I."/>
            <person name="Lecointre G."/>
            <person name="Bobe J."/>
            <person name="Postlethwait J.H."/>
            <person name="Berthelot C."/>
            <person name="Roest Crollius H."/>
            <person name="Guiguen Y."/>
        </authorList>
    </citation>
    <scope>NUCLEOTIDE SEQUENCE</scope>
    <source>
        <strain evidence="14">WJC10195</strain>
    </source>
</reference>
<feature type="transmembrane region" description="Helical" evidence="13">
    <location>
        <begin position="218"/>
        <end position="241"/>
    </location>
</feature>
<proteinExistence type="inferred from homology"/>
<dbReference type="EMBL" id="JAINUF010000001">
    <property type="protein sequence ID" value="KAJ8379535.1"/>
    <property type="molecule type" value="Genomic_DNA"/>
</dbReference>
<comment type="caution">
    <text evidence="14">The sequence shown here is derived from an EMBL/GenBank/DDBJ whole genome shotgun (WGS) entry which is preliminary data.</text>
</comment>
<evidence type="ECO:0000313" key="14">
    <source>
        <dbReference type="EMBL" id="KAJ8379535.1"/>
    </source>
</evidence>
<organism evidence="14 15">
    <name type="scientific">Synaphobranchus kaupii</name>
    <name type="common">Kaup's arrowtooth eel</name>
    <dbReference type="NCBI Taxonomy" id="118154"/>
    <lineage>
        <taxon>Eukaryota</taxon>
        <taxon>Metazoa</taxon>
        <taxon>Chordata</taxon>
        <taxon>Craniata</taxon>
        <taxon>Vertebrata</taxon>
        <taxon>Euteleostomi</taxon>
        <taxon>Actinopterygii</taxon>
        <taxon>Neopterygii</taxon>
        <taxon>Teleostei</taxon>
        <taxon>Anguilliformes</taxon>
        <taxon>Synaphobranchidae</taxon>
        <taxon>Synaphobranchus</taxon>
    </lineage>
</organism>
<dbReference type="GO" id="GO:0004930">
    <property type="term" value="F:G protein-coupled receptor activity"/>
    <property type="evidence" value="ECO:0007669"/>
    <property type="project" value="UniProtKB-KW"/>
</dbReference>
<evidence type="ECO:0000256" key="12">
    <source>
        <dbReference type="RuleBase" id="RU004424"/>
    </source>
</evidence>
<name>A0A9Q1G8M0_SYNKA</name>
<evidence type="ECO:0000256" key="8">
    <source>
        <dbReference type="ARBA" id="ARBA00023136"/>
    </source>
</evidence>
<accession>A0A9Q1G8M0</accession>
<keyword evidence="6 13" id="KW-1133">Transmembrane helix</keyword>
<protein>
    <recommendedName>
        <fullName evidence="12">Taste receptor type 2</fullName>
    </recommendedName>
</protein>
<keyword evidence="3 12" id="KW-0919">Taste</keyword>
<evidence type="ECO:0000256" key="6">
    <source>
        <dbReference type="ARBA" id="ARBA00022989"/>
    </source>
</evidence>
<feature type="transmembrane region" description="Helical" evidence="13">
    <location>
        <begin position="72"/>
        <end position="94"/>
    </location>
</feature>
<gene>
    <name evidence="14" type="ORF">SKAU_G00003130</name>
</gene>
<feature type="transmembrane region" description="Helical" evidence="13">
    <location>
        <begin position="321"/>
        <end position="342"/>
    </location>
</feature>
<comment type="subcellular location">
    <subcellularLocation>
        <location evidence="1 12">Membrane</location>
        <topology evidence="1 12">Multi-pass membrane protein</topology>
    </subcellularLocation>
</comment>
<dbReference type="PANTHER" id="PTHR11394:SF47">
    <property type="entry name" value="TASTE RECEPTOR TYPE 2 MEMBER 40"/>
    <property type="match status" value="1"/>
</dbReference>
<evidence type="ECO:0000313" key="15">
    <source>
        <dbReference type="Proteomes" id="UP001152622"/>
    </source>
</evidence>
<evidence type="ECO:0000256" key="1">
    <source>
        <dbReference type="ARBA" id="ARBA00004141"/>
    </source>
</evidence>
<comment type="similarity">
    <text evidence="2 11">Belongs to the G-protein coupled receptor T2R family.</text>
</comment>
<evidence type="ECO:0000256" key="4">
    <source>
        <dbReference type="ARBA" id="ARBA00022606"/>
    </source>
</evidence>
<dbReference type="Pfam" id="PF05296">
    <property type="entry name" value="TAS2R"/>
    <property type="match status" value="1"/>
</dbReference>
<keyword evidence="8 12" id="KW-0472">Membrane</keyword>
<dbReference type="OrthoDB" id="8876749at2759"/>
<evidence type="ECO:0000256" key="3">
    <source>
        <dbReference type="ARBA" id="ARBA00022480"/>
    </source>
</evidence>
<dbReference type="AlphaFoldDB" id="A0A9Q1G8M0"/>
<evidence type="ECO:0000256" key="9">
    <source>
        <dbReference type="ARBA" id="ARBA00023170"/>
    </source>
</evidence>
<feature type="transmembrane region" description="Helical" evidence="13">
    <location>
        <begin position="41"/>
        <end position="60"/>
    </location>
</feature>
<feature type="transmembrane region" description="Helical" evidence="13">
    <location>
        <begin position="168"/>
        <end position="197"/>
    </location>
</feature>
<keyword evidence="4 12" id="KW-0716">Sensory transduction</keyword>
<feature type="transmembrane region" description="Helical" evidence="13">
    <location>
        <begin position="115"/>
        <end position="136"/>
    </location>
</feature>
<evidence type="ECO:0000256" key="5">
    <source>
        <dbReference type="ARBA" id="ARBA00022692"/>
    </source>
</evidence>
<dbReference type="GO" id="GO:0016020">
    <property type="term" value="C:membrane"/>
    <property type="evidence" value="ECO:0007669"/>
    <property type="project" value="UniProtKB-SubCell"/>
</dbReference>
<keyword evidence="9 12" id="KW-0675">Receptor</keyword>
<keyword evidence="7 12" id="KW-0297">G-protein coupled receptor</keyword>
<sequence length="353" mass="39268">MVITVLWNICNLAVTVLHQWNTRGPYQPVGLIISCISISNVFLELSTSTILLLFWARILFSVRGLPIVRFTVFIWLTSCCISFWSIAWLSTFYCMKIISASNALLCKLKKNISPFINAALLLTVLCSVVACFPFLFLEASLSNSTIANGTRNATILKLVLPAGINTNLYIYVLLGFLCPVPVLVMLPTSLSLVAHLCRHALAMKKNDNEFQATDSYLMVCRMTVSMVGVYLTVVTVIFLFLGRCMGRNVCLPSFPQICDCDLETVQLRELLAHRLADCPSLVLSLPIPLRLVGHPCPHMLAMGRTEIQLQGAHPYLLVCKLTVALVGVYLVSLAIVSLFFFINQMYTKKHRVG</sequence>
<dbReference type="GO" id="GO:0033038">
    <property type="term" value="F:bitter taste receptor activity"/>
    <property type="evidence" value="ECO:0007669"/>
    <property type="project" value="InterPro"/>
</dbReference>
<evidence type="ECO:0000256" key="10">
    <source>
        <dbReference type="ARBA" id="ARBA00023224"/>
    </source>
</evidence>
<evidence type="ECO:0000256" key="2">
    <source>
        <dbReference type="ARBA" id="ARBA00007376"/>
    </source>
</evidence>
<dbReference type="InterPro" id="IPR007960">
    <property type="entry name" value="TAS2R"/>
</dbReference>
<evidence type="ECO:0000256" key="11">
    <source>
        <dbReference type="RuleBase" id="RU004423"/>
    </source>
</evidence>
<dbReference type="Proteomes" id="UP001152622">
    <property type="component" value="Chromosome 1"/>
</dbReference>
<evidence type="ECO:0000256" key="13">
    <source>
        <dbReference type="SAM" id="Phobius"/>
    </source>
</evidence>